<dbReference type="GO" id="GO:0007165">
    <property type="term" value="P:signal transduction"/>
    <property type="evidence" value="ECO:0007669"/>
    <property type="project" value="InterPro"/>
</dbReference>
<sequence>MTGEREYKHICDRLGNVFCSDHKLSLMKEHFSENIDSPRRFDRINNIANLLKTLEKRDCLNTEEISPLKYIARELQNNNIIALIDAYESYDKGPEVVPISNERNVKNRVIPQIEVDPIERVYRLICSEIGQKWKDLARALSVPEGQIDDLEHRYLRISDMTREVLLFHREASDEKYWKVKLCNGLTVARRNDLRLQIQDLFARHGLM</sequence>
<dbReference type="SUPFAM" id="SSF47986">
    <property type="entry name" value="DEATH domain"/>
    <property type="match status" value="1"/>
</dbReference>
<reference evidence="2" key="1">
    <citation type="journal article" date="2023" name="Insect Mol. Biol.">
        <title>Genome sequencing provides insights into the evolution of gene families encoding plant cell wall-degrading enzymes in longhorned beetles.</title>
        <authorList>
            <person name="Shin N.R."/>
            <person name="Okamura Y."/>
            <person name="Kirsch R."/>
            <person name="Pauchet Y."/>
        </authorList>
    </citation>
    <scope>NUCLEOTIDE SEQUENCE</scope>
    <source>
        <strain evidence="2">RBIC_L_NR</strain>
    </source>
</reference>
<accession>A0AAV8Y8D4</accession>
<organism evidence="2 3">
    <name type="scientific">Rhamnusium bicolor</name>
    <dbReference type="NCBI Taxonomy" id="1586634"/>
    <lineage>
        <taxon>Eukaryota</taxon>
        <taxon>Metazoa</taxon>
        <taxon>Ecdysozoa</taxon>
        <taxon>Arthropoda</taxon>
        <taxon>Hexapoda</taxon>
        <taxon>Insecta</taxon>
        <taxon>Pterygota</taxon>
        <taxon>Neoptera</taxon>
        <taxon>Endopterygota</taxon>
        <taxon>Coleoptera</taxon>
        <taxon>Polyphaga</taxon>
        <taxon>Cucujiformia</taxon>
        <taxon>Chrysomeloidea</taxon>
        <taxon>Cerambycidae</taxon>
        <taxon>Lepturinae</taxon>
        <taxon>Rhagiini</taxon>
        <taxon>Rhamnusium</taxon>
    </lineage>
</organism>
<protein>
    <recommendedName>
        <fullName evidence="1">Death domain-containing protein</fullName>
    </recommendedName>
</protein>
<dbReference type="Gene3D" id="1.10.533.10">
    <property type="entry name" value="Death Domain, Fas"/>
    <property type="match status" value="2"/>
</dbReference>
<dbReference type="InterPro" id="IPR011029">
    <property type="entry name" value="DEATH-like_dom_sf"/>
</dbReference>
<evidence type="ECO:0000313" key="2">
    <source>
        <dbReference type="EMBL" id="KAJ8947402.1"/>
    </source>
</evidence>
<dbReference type="InterPro" id="IPR000488">
    <property type="entry name" value="Death_dom"/>
</dbReference>
<dbReference type="Proteomes" id="UP001162156">
    <property type="component" value="Unassembled WGS sequence"/>
</dbReference>
<dbReference type="PROSITE" id="PS50017">
    <property type="entry name" value="DEATH_DOMAIN"/>
    <property type="match status" value="1"/>
</dbReference>
<gene>
    <name evidence="2" type="ORF">NQ314_008611</name>
</gene>
<dbReference type="Pfam" id="PF00531">
    <property type="entry name" value="Death"/>
    <property type="match status" value="1"/>
</dbReference>
<evidence type="ECO:0000313" key="3">
    <source>
        <dbReference type="Proteomes" id="UP001162156"/>
    </source>
</evidence>
<dbReference type="EMBL" id="JANEYF010002377">
    <property type="protein sequence ID" value="KAJ8947402.1"/>
    <property type="molecule type" value="Genomic_DNA"/>
</dbReference>
<dbReference type="AlphaFoldDB" id="A0AAV8Y8D4"/>
<name>A0AAV8Y8D4_9CUCU</name>
<feature type="domain" description="Death" evidence="1">
    <location>
        <begin position="118"/>
        <end position="201"/>
    </location>
</feature>
<comment type="caution">
    <text evidence="2">The sequence shown here is derived from an EMBL/GenBank/DDBJ whole genome shotgun (WGS) entry which is preliminary data.</text>
</comment>
<dbReference type="CDD" id="cd01670">
    <property type="entry name" value="Death"/>
    <property type="match status" value="1"/>
</dbReference>
<keyword evidence="3" id="KW-1185">Reference proteome</keyword>
<proteinExistence type="predicted"/>
<evidence type="ECO:0000259" key="1">
    <source>
        <dbReference type="PROSITE" id="PS50017"/>
    </source>
</evidence>